<dbReference type="PROSITE" id="PS00020">
    <property type="entry name" value="ACTININ_2"/>
    <property type="match status" value="1"/>
</dbReference>
<feature type="region of interest" description="Disordered" evidence="15">
    <location>
        <begin position="1980"/>
        <end position="2009"/>
    </location>
</feature>
<dbReference type="GO" id="GO:0034993">
    <property type="term" value="C:meiotic nuclear membrane microtubule tethering complex"/>
    <property type="evidence" value="ECO:0007669"/>
    <property type="project" value="TreeGrafter"/>
</dbReference>
<dbReference type="SUPFAM" id="SSF47576">
    <property type="entry name" value="Calponin-homology domain, CH-domain"/>
    <property type="match status" value="1"/>
</dbReference>
<dbReference type="GO" id="GO:0051015">
    <property type="term" value="F:actin filament binding"/>
    <property type="evidence" value="ECO:0007669"/>
    <property type="project" value="TreeGrafter"/>
</dbReference>
<dbReference type="PROSITE" id="PS50021">
    <property type="entry name" value="CH"/>
    <property type="match status" value="2"/>
</dbReference>
<feature type="coiled-coil region" evidence="14">
    <location>
        <begin position="2984"/>
        <end position="3069"/>
    </location>
</feature>
<accession>A0A0N4Z7F2</accession>
<organism evidence="17 18">
    <name type="scientific">Parastrongyloides trichosuri</name>
    <name type="common">Possum-specific nematode worm</name>
    <dbReference type="NCBI Taxonomy" id="131310"/>
    <lineage>
        <taxon>Eukaryota</taxon>
        <taxon>Metazoa</taxon>
        <taxon>Ecdysozoa</taxon>
        <taxon>Nematoda</taxon>
        <taxon>Chromadorea</taxon>
        <taxon>Rhabditida</taxon>
        <taxon>Tylenchina</taxon>
        <taxon>Panagrolaimomorpha</taxon>
        <taxon>Strongyloidoidea</taxon>
        <taxon>Strongyloididae</taxon>
        <taxon>Parastrongyloides</taxon>
    </lineage>
</organism>
<proteinExistence type="predicted"/>
<dbReference type="InterPro" id="IPR001715">
    <property type="entry name" value="CH_dom"/>
</dbReference>
<sequence>MGKAKDTFINFVLRHVTDEHERIQKSTFTKWMNYHLETHSSASKIEDLFVDIRDGVLLCKLLEVLTGEALPVNMSRTPKRVHFLANILTALTVLKKRGLDLVNNNASDVADGKPSIVLGLVWQIILHFQIETNLQMIRESTGVDIMTPTTSRLSTLKRNIREGLTPLGDEDTISDKSPAATPSKKGSSFRSKFFNTGSSNKRNTQTSVDVAMLRWVKDTIGDGSNGVIINDFDRSWRDGLGFLALINKYNNTLIDMEKAKKRTPRENIKDAFELAEKYMGIKPLLEVDDVLCDKPDRRSMIIYISYFMAVFERRERDRINIDKGDRISTSSMRTPSKRIVVKIVETKEYNEMIIWIEKIIKEIENDNNKKKGEVDIFKGYNKYHELRKMFIENRETFELIRSHRKELAPESWRDIEGKWKLISENIHERSIVLEKQLPEPLSSIHYWLTVSENLVNYNFNFEKTNNSDNLKMINRMIEKIMLHYSNYNTHCDRFKIVYESGKAEKKVVNREFLEKMKGRLENAKNDYNTTLEGLLLLQGHYRILTYIEELNNKMDLWRAADSVDLVNRWLKEYRLESAKMPERVINDLLDDYRGRISKTNKKERENAFKFLTDAQDASNILIERFSSMREILETLLKYWMDFEDNVVIFDKHLEELEASNATSLNNDATLCLERIDNIGNSISEQSAAPGRAAIAKRLEEIHRRIKFKSKKIPPVGGRLVVDLTIEPSSSRSVTSEKSSLSPSTYSMKSPNLPKLKFSSDSNMAKLKESPLYRYIQRTRVLLSQRCDNSPDLEDLLSDLNKSQQELILYEEMKNNSLESLTKSDKKELNIVFSSIKSKLPCKIERIEEILPKVKAIESYLEQLIDWCHTHNPSSPMGKLSINERSGVLLTIDNMLTILEKSENIEIFDTRNLRKNFLRIKNKFKDTEREAIEKAINDIEKAKEEGIILEDSISKEKIKTIKEKLRNTTIDDLNSPNENRINDLLRRKEEIINRKEKSLQEVKNSILEIDMINEAIGLHLNGKYDERVEDIEGIWLKKKNELNNLKLNMEALDEIEKSIMVEGKIIILDRLYNDVNEMKEKIKSNTFYQSCPIGEETKERVGIICNLIKEKHRLACESIYQDLMERLEKIDYTVEEDLPVAEVVINAIAQEAEGLYRHEPKDSYSHTKRENLLKKTVASKELINRKMEFFKRLQHLYDGISHIRQQNINWNSIKLSEVENVEHDIETALNKIQNEYEKDVEFLSTEIENIQGNFFQLECDRVKEKFRLLVSQLCLIGELLKNRKVFLSKFHELTRFADTCEININEMISLQAQKNMNEDNVKSPILLDSKELNEMFTALEMQVDDVITAQHLAQMIIEDYTPENLIGNLRITAGTDNISKDTINDSRLLKIDALVTKLKIILGNDVNDRNVNNITWTETYKFIQNHIRDGLEEQGLIGQLESQIKDISDVNKYETIINIYKKQLEERDKMRNDLIDDALGKFIAHMFKEFRRIDKDVDKNIAADDYETIKKLEEGDWREWKILISDIEKLVNNSYCIDVNDKYRDDFVDFEHNAFTLDKKLSQFKKEKEDALSKQGKLIKRLPAFGRWLELAEEDIDSISNMNDSISPSEKVKNLTQMKDKFIYHMPLVKKLEKLPLNDPEQRKIADQYCTKYRYLLDKLNAIDIPDAHYIPIKVEFDKIATPESTLSERDFKDMQEKDNTGRYNNETPTTSTYDDIDTELTSVEHELSSLEYMKPTTSTGVTQKGINDSVESHIDKMTSMLLQIYNGIDMIRTYYAIPSLKPLPEAIVDYEQLVEYTNKMRMIADDLEKIKDHSGVTPLLETLHEQIRATGATSEAMKKEIDDEKDLQKYSNEIMNGLREFEDKVKIAKENPNQVFDSNEVDQTLHRLGEQISELKRRYNQKRYFVISSLHGSGVNSPNRRKKVVMKITQTVTTIIKVIEQGQESEHIINRDTPYIITDEELQMLRNQLKELEDMLQQGEVMAKKSSREQSTSYDSSRLPSEEMVVTSPTTGDVYETITTETVTRIESDDDNLATSPFTDLEDGTVVEIVTEKVIEIPTIQERIETPDFEIIDKEDILEEEVTPEKDADDEGKIKEQINVLNDIIKEKDRLDAIISNLDKDNKKQSKNRDKEHKAIVAARKVVYDNAKAYEAAKQAEKERLLAEAKAKEEGSPDETKIESLDYVKKYEDLTKAIENLEQTIANDDESRKEEELRIIDKAQNAIIEYEKLNDTINDIDNKNKEDIIRRERDVIETKLAQKAVLDNGMKELADREMIRNESAERLAKEAEEAKKSMLEDLERQKELDDNVEKLRILLNETPLDYEVMDKIRKYISLLPEDYPNYQELKKKAEDTEDKYNNIKEIQLSLNDINKSLGHLVEEPQDNVPLAEIVSSTQDKLEMLRNQVTPKLETLTLFGIEEVKNDIDNAQEQLNNVMDKLENRLTKDKKKLGDSDNATYCIMDLSKLSDEAYLPVDISKPDEAKENLNILLKKIDDKLEELQSIPTDELPQDIKENIENAKINAKKDIEKINNNIENLNKHKDLTLNLIDNKSKLLDNTNKQAVDADELIKRYSEAPQPYETSINDLQNIVPTINTLNDLLNQNEELLTLLIENQLPNEDIVNTINDIKPKIDALHLLKDKLRSDLEKENDLITKKNDLIKIMNGIISKSNDILGKEPNLEELDSIQKEIGDLQTALDAALDHSEVPLQVVNHSPASDIWELKDRLDENKLFDVSSILLPELDNELNKLSELPGVEELKNKLTNEKVALGNDIIYTSDNINRRIQDIEKLNSLIDGTDKKLNRIIEELDTIPSYDYERILAIEYDDYLPLNTVPQEITMLSNEANKKHIPEINNVLDKINLVGSKMSDKKRQAEEAIEAQRKAAEEFAKAEKQAAEELAEAERKTAEELRNTENKINELIAAPLNEDNVKLIDEQLSKIPEGALLHVELKKKADDIKSKVEKVKSVKLNLDDIQNDINTITYETSENVSLEEQIKTTKDNLEKIILDLKPRIYSIAWTDISEIDEEIKKKQQDIEDLEKSLEAKLSNDKDKLENLESAIADIDKLSKEYTEAPTQIDTSKPKESMNYLAALLKNLQDKLNALKSIPIDNLPESDKKKIQDAIEAAEKENDKINKDIDNLNKEQEFQDGLLKNKSLFIEKVPLDLVEANELLKRYSEAPQPYESSLIDIQNIQPMITKLNNLIIDGEETAKLLGEKDLPYEDVVTLLNDVAPVISSLQLLENKIKEDIDKEKNLIDRKSQLDDEIKNIINKFNDVLSKDSTPEDLSDVQKSISELQNKLDSALDDNEVPLAVVQHSSKSDVWDLKDRLDEIALALNEQKEDARKKMELQKLASDISSKVKEIQNEIENAEKVESNPDSSIDDLTKASDDLKNIQSNLLPKLEEDFNMLPATPEVDNLRNKTFEEKVKLEEDLGNVESAINERIDSISKLNDLISTCDNKLNNVIDKINNEPVHNMDSILKIEYEDTLPLNGFIEEILDVADCA</sequence>
<feature type="domain" description="Calponin-homology (CH)" evidence="16">
    <location>
        <begin position="22"/>
        <end position="129"/>
    </location>
</feature>
<dbReference type="InterPro" id="IPR036621">
    <property type="entry name" value="Anticodon-bd_dom_sf"/>
</dbReference>
<dbReference type="GO" id="GO:0005856">
    <property type="term" value="C:cytoskeleton"/>
    <property type="evidence" value="ECO:0007669"/>
    <property type="project" value="UniProtKB-SubCell"/>
</dbReference>
<dbReference type="Pfam" id="PF00307">
    <property type="entry name" value="CH"/>
    <property type="match status" value="2"/>
</dbReference>
<evidence type="ECO:0000256" key="8">
    <source>
        <dbReference type="ARBA" id="ARBA00023136"/>
    </source>
</evidence>
<evidence type="ECO:0000256" key="7">
    <source>
        <dbReference type="ARBA" id="ARBA00023054"/>
    </source>
</evidence>
<dbReference type="PROSITE" id="PS00019">
    <property type="entry name" value="ACTININ_1"/>
    <property type="match status" value="1"/>
</dbReference>
<dbReference type="InterPro" id="IPR052403">
    <property type="entry name" value="LINC-complex_assoc"/>
</dbReference>
<dbReference type="Gene3D" id="1.10.418.10">
    <property type="entry name" value="Calponin-like domain"/>
    <property type="match status" value="2"/>
</dbReference>
<keyword evidence="11" id="KW-0539">Nucleus</keyword>
<keyword evidence="8" id="KW-0472">Membrane</keyword>
<evidence type="ECO:0000256" key="1">
    <source>
        <dbReference type="ARBA" id="ARBA00004245"/>
    </source>
</evidence>
<evidence type="ECO:0000256" key="12">
    <source>
        <dbReference type="ARBA" id="ARBA00060457"/>
    </source>
</evidence>
<comment type="subcellular location">
    <subcellularLocation>
        <location evidence="1">Cytoplasm</location>
        <location evidence="1">Cytoskeleton</location>
    </subcellularLocation>
    <subcellularLocation>
        <location evidence="12">Endomembrane system</location>
        <topology evidence="12">Single-pass type IV membrane protein</topology>
        <orientation evidence="12">Cytoplasmic side</orientation>
    </subcellularLocation>
    <subcellularLocation>
        <location evidence="2">Nucleus membrane</location>
        <topology evidence="2">Single-pass membrane protein</topology>
        <orientation evidence="2">Cytoplasmic side</orientation>
    </subcellularLocation>
    <subcellularLocation>
        <location evidence="13">Nucleus membrane</location>
        <topology evidence="13">Single-pass type IV membrane protein</topology>
    </subcellularLocation>
</comment>
<keyword evidence="4" id="KW-0812">Transmembrane</keyword>
<evidence type="ECO:0000256" key="6">
    <source>
        <dbReference type="ARBA" id="ARBA00022989"/>
    </source>
</evidence>
<protein>
    <submittedName>
        <fullName evidence="18">Calponin-homology (CH) domain-containing protein</fullName>
    </submittedName>
</protein>
<dbReference type="GO" id="GO:0005640">
    <property type="term" value="C:nuclear outer membrane"/>
    <property type="evidence" value="ECO:0007669"/>
    <property type="project" value="TreeGrafter"/>
</dbReference>
<keyword evidence="17" id="KW-1185">Reference proteome</keyword>
<dbReference type="Gene3D" id="3.40.50.800">
    <property type="entry name" value="Anticodon-binding domain"/>
    <property type="match status" value="1"/>
</dbReference>
<evidence type="ECO:0000256" key="13">
    <source>
        <dbReference type="ARBA" id="ARBA00060498"/>
    </source>
</evidence>
<evidence type="ECO:0000256" key="15">
    <source>
        <dbReference type="SAM" id="MobiDB-lite"/>
    </source>
</evidence>
<feature type="coiled-coil region" evidence="14">
    <location>
        <begin position="2863"/>
        <end position="2919"/>
    </location>
</feature>
<evidence type="ECO:0000259" key="16">
    <source>
        <dbReference type="PROSITE" id="PS50021"/>
    </source>
</evidence>
<name>A0A0N4Z7F2_PARTI</name>
<keyword evidence="6" id="KW-1133">Transmembrane helix</keyword>
<evidence type="ECO:0000256" key="4">
    <source>
        <dbReference type="ARBA" id="ARBA00022692"/>
    </source>
</evidence>
<feature type="compositionally biased region" description="Polar residues" evidence="15">
    <location>
        <begin position="1989"/>
        <end position="1999"/>
    </location>
</feature>
<dbReference type="PANTHER" id="PTHR47535:SF2">
    <property type="entry name" value="NESPRIN-3"/>
    <property type="match status" value="1"/>
</dbReference>
<keyword evidence="10" id="KW-0206">Cytoskeleton</keyword>
<dbReference type="InterPro" id="IPR001589">
    <property type="entry name" value="Actinin_actin-bd_CS"/>
</dbReference>
<feature type="coiled-coil region" evidence="14">
    <location>
        <begin position="2146"/>
        <end position="2239"/>
    </location>
</feature>
<keyword evidence="9" id="KW-0009">Actin-binding</keyword>
<feature type="coiled-coil region" evidence="14">
    <location>
        <begin position="924"/>
        <end position="951"/>
    </location>
</feature>
<feature type="domain" description="Calponin-homology (CH)" evidence="16">
    <location>
        <begin position="206"/>
        <end position="312"/>
    </location>
</feature>
<feature type="compositionally biased region" description="Low complexity" evidence="15">
    <location>
        <begin position="183"/>
        <end position="194"/>
    </location>
</feature>
<dbReference type="FunFam" id="1.10.418.10:FF:000099">
    <property type="entry name" value="Nuclear anchorage protein 1"/>
    <property type="match status" value="1"/>
</dbReference>
<dbReference type="STRING" id="131310.A0A0N4Z7F2"/>
<keyword evidence="3" id="KW-0963">Cytoplasm</keyword>
<feature type="coiled-coil region" evidence="14">
    <location>
        <begin position="2481"/>
        <end position="2573"/>
    </location>
</feature>
<feature type="coiled-coil region" evidence="14">
    <location>
        <begin position="2416"/>
        <end position="2447"/>
    </location>
</feature>
<evidence type="ECO:0000313" key="18">
    <source>
        <dbReference type="WBParaSite" id="PTRK_0000310300.1"/>
    </source>
</evidence>
<dbReference type="PANTHER" id="PTHR47535">
    <property type="entry name" value="MUSCLE-SPECIFIC PROTEIN 300 KDA, ISOFORM G"/>
    <property type="match status" value="1"/>
</dbReference>
<keyword evidence="5" id="KW-0677">Repeat</keyword>
<dbReference type="WBParaSite" id="PTRK_0000310300.1">
    <property type="protein sequence ID" value="PTRK_0000310300.1"/>
    <property type="gene ID" value="PTRK_0000310300"/>
</dbReference>
<feature type="coiled-coil region" evidence="14">
    <location>
        <begin position="1214"/>
        <end position="1252"/>
    </location>
</feature>
<evidence type="ECO:0000256" key="10">
    <source>
        <dbReference type="ARBA" id="ARBA00023212"/>
    </source>
</evidence>
<feature type="coiled-coil region" evidence="14">
    <location>
        <begin position="3112"/>
        <end position="3139"/>
    </location>
</feature>
<dbReference type="Pfam" id="PF26081">
    <property type="entry name" value="DUF8031"/>
    <property type="match status" value="2"/>
</dbReference>
<evidence type="ECO:0000256" key="9">
    <source>
        <dbReference type="ARBA" id="ARBA00023203"/>
    </source>
</evidence>
<feature type="coiled-coil region" evidence="14">
    <location>
        <begin position="3233"/>
        <end position="3368"/>
    </location>
</feature>
<dbReference type="SMART" id="SM00033">
    <property type="entry name" value="CH"/>
    <property type="match status" value="2"/>
</dbReference>
<dbReference type="GO" id="GO:0005737">
    <property type="term" value="C:cytoplasm"/>
    <property type="evidence" value="ECO:0007669"/>
    <property type="project" value="TreeGrafter"/>
</dbReference>
<feature type="region of interest" description="Disordered" evidence="15">
    <location>
        <begin position="165"/>
        <end position="200"/>
    </location>
</feature>
<dbReference type="InterPro" id="IPR036872">
    <property type="entry name" value="CH_dom_sf"/>
</dbReference>
<evidence type="ECO:0000313" key="17">
    <source>
        <dbReference type="Proteomes" id="UP000038045"/>
    </source>
</evidence>
<dbReference type="Proteomes" id="UP000038045">
    <property type="component" value="Unplaced"/>
</dbReference>
<dbReference type="GO" id="GO:0007097">
    <property type="term" value="P:nuclear migration"/>
    <property type="evidence" value="ECO:0007669"/>
    <property type="project" value="TreeGrafter"/>
</dbReference>
<evidence type="ECO:0000256" key="3">
    <source>
        <dbReference type="ARBA" id="ARBA00022490"/>
    </source>
</evidence>
<evidence type="ECO:0000256" key="14">
    <source>
        <dbReference type="SAM" id="Coils"/>
    </source>
</evidence>
<evidence type="ECO:0000256" key="5">
    <source>
        <dbReference type="ARBA" id="ARBA00022737"/>
    </source>
</evidence>
<keyword evidence="7 14" id="KW-0175">Coiled coil</keyword>
<dbReference type="InterPro" id="IPR058344">
    <property type="entry name" value="DUF8031"/>
</dbReference>
<evidence type="ECO:0000256" key="2">
    <source>
        <dbReference type="ARBA" id="ARBA00004528"/>
    </source>
</evidence>
<reference evidence="18" key="1">
    <citation type="submission" date="2017-02" db="UniProtKB">
        <authorList>
            <consortium name="WormBaseParasite"/>
        </authorList>
    </citation>
    <scope>IDENTIFICATION</scope>
</reference>
<feature type="coiled-coil region" evidence="14">
    <location>
        <begin position="2270"/>
        <end position="2304"/>
    </location>
</feature>
<evidence type="ECO:0000256" key="11">
    <source>
        <dbReference type="ARBA" id="ARBA00023242"/>
    </source>
</evidence>